<keyword evidence="1" id="KW-0732">Signal</keyword>
<dbReference type="AlphaFoldDB" id="A0AAD8MNQ3"/>
<evidence type="ECO:0000256" key="1">
    <source>
        <dbReference type="ARBA" id="ARBA00022729"/>
    </source>
</evidence>
<dbReference type="GO" id="GO:0001709">
    <property type="term" value="P:cell fate determination"/>
    <property type="evidence" value="ECO:0007669"/>
    <property type="project" value="TreeGrafter"/>
</dbReference>
<dbReference type="Proteomes" id="UP001237642">
    <property type="component" value="Unassembled WGS sequence"/>
</dbReference>
<evidence type="ECO:0000313" key="2">
    <source>
        <dbReference type="EMBL" id="KAK1379831.1"/>
    </source>
</evidence>
<dbReference type="EMBL" id="JAUIZM010000006">
    <property type="protein sequence ID" value="KAK1379831.1"/>
    <property type="molecule type" value="Genomic_DNA"/>
</dbReference>
<gene>
    <name evidence="2" type="ORF">POM88_026575</name>
</gene>
<accession>A0AAD8MNQ3</accession>
<reference evidence="2" key="2">
    <citation type="submission" date="2023-05" db="EMBL/GenBank/DDBJ databases">
        <authorList>
            <person name="Schelkunov M.I."/>
        </authorList>
    </citation>
    <scope>NUCLEOTIDE SEQUENCE</scope>
    <source>
        <strain evidence="2">Hsosn_3</strain>
        <tissue evidence="2">Leaf</tissue>
    </source>
</reference>
<reference evidence="2" key="1">
    <citation type="submission" date="2023-02" db="EMBL/GenBank/DDBJ databases">
        <title>Genome of toxic invasive species Heracleum sosnowskyi carries increased number of genes despite the absence of recent whole-genome duplications.</title>
        <authorList>
            <person name="Schelkunov M."/>
            <person name="Shtratnikova V."/>
            <person name="Makarenko M."/>
            <person name="Klepikova A."/>
            <person name="Omelchenko D."/>
            <person name="Novikova G."/>
            <person name="Obukhova E."/>
            <person name="Bogdanov V."/>
            <person name="Penin A."/>
            <person name="Logacheva M."/>
        </authorList>
    </citation>
    <scope>NUCLEOTIDE SEQUENCE</scope>
    <source>
        <strain evidence="2">Hsosn_3</strain>
        <tissue evidence="2">Leaf</tissue>
    </source>
</reference>
<dbReference type="PANTHER" id="PTHR33184:SF34">
    <property type="entry name" value="TPD1 PROTEIN HOMOLOG 1-LIKE"/>
    <property type="match status" value="1"/>
</dbReference>
<dbReference type="InterPro" id="IPR040361">
    <property type="entry name" value="TPD1"/>
</dbReference>
<protein>
    <submittedName>
        <fullName evidence="2">Tapetum determinant 1</fullName>
    </submittedName>
</protein>
<proteinExistence type="predicted"/>
<dbReference type="PANTHER" id="PTHR33184">
    <property type="entry name" value="PROTEIN TAPETUM DETERMINANT 1-LIKE-RELATED"/>
    <property type="match status" value="1"/>
</dbReference>
<keyword evidence="3" id="KW-1185">Reference proteome</keyword>
<comment type="caution">
    <text evidence="2">The sequence shown here is derived from an EMBL/GenBank/DDBJ whole genome shotgun (WGS) entry which is preliminary data.</text>
</comment>
<dbReference type="Pfam" id="PF24068">
    <property type="entry name" value="TPD1_C"/>
    <property type="match status" value="1"/>
</dbReference>
<organism evidence="2 3">
    <name type="scientific">Heracleum sosnowskyi</name>
    <dbReference type="NCBI Taxonomy" id="360622"/>
    <lineage>
        <taxon>Eukaryota</taxon>
        <taxon>Viridiplantae</taxon>
        <taxon>Streptophyta</taxon>
        <taxon>Embryophyta</taxon>
        <taxon>Tracheophyta</taxon>
        <taxon>Spermatophyta</taxon>
        <taxon>Magnoliopsida</taxon>
        <taxon>eudicotyledons</taxon>
        <taxon>Gunneridae</taxon>
        <taxon>Pentapetalae</taxon>
        <taxon>asterids</taxon>
        <taxon>campanulids</taxon>
        <taxon>Apiales</taxon>
        <taxon>Apiaceae</taxon>
        <taxon>Apioideae</taxon>
        <taxon>apioid superclade</taxon>
        <taxon>Tordylieae</taxon>
        <taxon>Tordyliinae</taxon>
        <taxon>Heracleum</taxon>
    </lineage>
</organism>
<evidence type="ECO:0000313" key="3">
    <source>
        <dbReference type="Proteomes" id="UP001237642"/>
    </source>
</evidence>
<sequence>MSEKSSYLPVQEEAQVKPPSAKELIVNDDCVAFDDPPPTDKKGPRSWCSKSSIDVFQGQTAPLPSGIPTYTVTVKNICDTGCTISNIHLSYGWFSSLRTINPSVFRRLSYNDCLVNDGKPLGPRKTITFQYANTFSYPLPVSSITCI</sequence>
<name>A0AAD8MNQ3_9APIA</name>